<accession>A0ABM9N8Y6</accession>
<evidence type="ECO:0000256" key="7">
    <source>
        <dbReference type="SAM" id="MobiDB-lite"/>
    </source>
</evidence>
<evidence type="ECO:0000313" key="8">
    <source>
        <dbReference type="EMBL" id="CAK8163393.1"/>
    </source>
</evidence>
<dbReference type="RefSeq" id="WP_338364572.1">
    <property type="nucleotide sequence ID" value="NZ_CAWVOK010000028.1"/>
</dbReference>
<evidence type="ECO:0000256" key="2">
    <source>
        <dbReference type="ARBA" id="ARBA00022980"/>
    </source>
</evidence>
<proteinExistence type="inferred from homology"/>
<dbReference type="InterPro" id="IPR035980">
    <property type="entry name" value="Ribosomal_bS6_sf"/>
</dbReference>
<reference evidence="8 9" key="1">
    <citation type="submission" date="2024-01" db="EMBL/GenBank/DDBJ databases">
        <authorList>
            <person name="Kunselman E."/>
        </authorList>
    </citation>
    <scope>NUCLEOTIDE SEQUENCE [LARGE SCALE GENOMIC DNA]</scope>
    <source>
        <strain evidence="8">2 abalone samples</strain>
    </source>
</reference>
<keyword evidence="6" id="KW-0694">RNA-binding</keyword>
<organism evidence="8 9">
    <name type="scientific">Candidatus Xenohaliotis californiensis</name>
    <dbReference type="NCBI Taxonomy" id="84677"/>
    <lineage>
        <taxon>Bacteria</taxon>
        <taxon>Pseudomonadati</taxon>
        <taxon>Pseudomonadota</taxon>
        <taxon>Alphaproteobacteria</taxon>
        <taxon>Rickettsiales</taxon>
        <taxon>Anaplasmataceae</taxon>
        <taxon>Candidatus Xenohaliotis</taxon>
    </lineage>
</organism>
<evidence type="ECO:0000256" key="1">
    <source>
        <dbReference type="ARBA" id="ARBA00009512"/>
    </source>
</evidence>
<evidence type="ECO:0000313" key="9">
    <source>
        <dbReference type="Proteomes" id="UP001314181"/>
    </source>
</evidence>
<feature type="compositionally biased region" description="Polar residues" evidence="7">
    <location>
        <begin position="120"/>
        <end position="130"/>
    </location>
</feature>
<dbReference type="NCBIfam" id="TIGR00166">
    <property type="entry name" value="S6"/>
    <property type="match status" value="1"/>
</dbReference>
<gene>
    <name evidence="6" type="primary">rpsF</name>
    <name evidence="8" type="ORF">CAXC1_350020</name>
</gene>
<dbReference type="PANTHER" id="PTHR21011:SF1">
    <property type="entry name" value="SMALL RIBOSOMAL SUBUNIT PROTEIN BS6M"/>
    <property type="match status" value="1"/>
</dbReference>
<dbReference type="InterPro" id="IPR020814">
    <property type="entry name" value="Ribosomal_S6_plastid/chlpt"/>
</dbReference>
<dbReference type="SUPFAM" id="SSF54995">
    <property type="entry name" value="Ribosomal protein S6"/>
    <property type="match status" value="1"/>
</dbReference>
<evidence type="ECO:0000256" key="4">
    <source>
        <dbReference type="ARBA" id="ARBA00035104"/>
    </source>
</evidence>
<feature type="compositionally biased region" description="Basic and acidic residues" evidence="7">
    <location>
        <begin position="131"/>
        <end position="141"/>
    </location>
</feature>
<dbReference type="InterPro" id="IPR000529">
    <property type="entry name" value="Ribosomal_bS6"/>
</dbReference>
<dbReference type="InterPro" id="IPR014717">
    <property type="entry name" value="Transl_elong_EF1B/ribsomal_bS6"/>
</dbReference>
<keyword evidence="2 6" id="KW-0689">Ribosomal protein</keyword>
<dbReference type="Gene3D" id="3.30.70.60">
    <property type="match status" value="1"/>
</dbReference>
<dbReference type="PANTHER" id="PTHR21011">
    <property type="entry name" value="MITOCHONDRIAL 28S RIBOSOMAL PROTEIN S6"/>
    <property type="match status" value="1"/>
</dbReference>
<comment type="caution">
    <text evidence="8">The sequence shown here is derived from an EMBL/GenBank/DDBJ whole genome shotgun (WGS) entry which is preliminary data.</text>
</comment>
<keyword evidence="3 6" id="KW-0687">Ribonucleoprotein</keyword>
<dbReference type="Proteomes" id="UP001314181">
    <property type="component" value="Unassembled WGS sequence"/>
</dbReference>
<name>A0ABM9N8Y6_9RICK</name>
<evidence type="ECO:0000256" key="5">
    <source>
        <dbReference type="ARBA" id="ARBA00035294"/>
    </source>
</evidence>
<dbReference type="HAMAP" id="MF_00360">
    <property type="entry name" value="Ribosomal_bS6"/>
    <property type="match status" value="1"/>
</dbReference>
<feature type="region of interest" description="Disordered" evidence="7">
    <location>
        <begin position="115"/>
        <end position="141"/>
    </location>
</feature>
<evidence type="ECO:0000256" key="6">
    <source>
        <dbReference type="HAMAP-Rule" id="MF_00360"/>
    </source>
</evidence>
<sequence>MPYYEYMVITRQNFLQDNKPNDLLKKMSGMLAGHGKIIKHEYWGLRNFNYVIKRKRRGHYVLMYIDATNADIINEIQRKMSIDDNILRYLVTKIDKIPNFVSPMNLDEAINDVEADSSKTDSAIETTEQSKTQDKINKATD</sequence>
<dbReference type="GO" id="GO:0005840">
    <property type="term" value="C:ribosome"/>
    <property type="evidence" value="ECO:0007669"/>
    <property type="project" value="UniProtKB-KW"/>
</dbReference>
<keyword evidence="6" id="KW-0699">rRNA-binding</keyword>
<protein>
    <recommendedName>
        <fullName evidence="5 6">Small ribosomal subunit protein bS6</fullName>
    </recommendedName>
</protein>
<evidence type="ECO:0000256" key="3">
    <source>
        <dbReference type="ARBA" id="ARBA00023274"/>
    </source>
</evidence>
<comment type="function">
    <text evidence="4 6">Binds together with bS18 to 16S ribosomal RNA.</text>
</comment>
<comment type="similarity">
    <text evidence="1 6">Belongs to the bacterial ribosomal protein bS6 family.</text>
</comment>
<dbReference type="CDD" id="cd00473">
    <property type="entry name" value="bS6"/>
    <property type="match status" value="1"/>
</dbReference>
<dbReference type="Pfam" id="PF01250">
    <property type="entry name" value="Ribosomal_S6"/>
    <property type="match status" value="1"/>
</dbReference>
<dbReference type="EMBL" id="CAWVOK010000028">
    <property type="protein sequence ID" value="CAK8163393.1"/>
    <property type="molecule type" value="Genomic_DNA"/>
</dbReference>
<keyword evidence="9" id="KW-1185">Reference proteome</keyword>